<evidence type="ECO:0000313" key="2">
    <source>
        <dbReference type="Proteomes" id="UP000234323"/>
    </source>
</evidence>
<dbReference type="AlphaFoldDB" id="A0A2I1GH87"/>
<protein>
    <submittedName>
        <fullName evidence="1">Uncharacterized protein</fullName>
    </submittedName>
</protein>
<reference evidence="1 2" key="1">
    <citation type="submission" date="2015-10" db="EMBL/GenBank/DDBJ databases">
        <title>Genome analyses suggest a sexual origin of heterokaryosis in a supposedly ancient asexual fungus.</title>
        <authorList>
            <person name="Ropars J."/>
            <person name="Sedzielewska K."/>
            <person name="Noel J."/>
            <person name="Charron P."/>
            <person name="Farinelli L."/>
            <person name="Marton T."/>
            <person name="Kruger M."/>
            <person name="Pelin A."/>
            <person name="Brachmann A."/>
            <person name="Corradi N."/>
        </authorList>
    </citation>
    <scope>NUCLEOTIDE SEQUENCE [LARGE SCALE GENOMIC DNA]</scope>
    <source>
        <strain evidence="1 2">A4</strain>
    </source>
</reference>
<name>A0A2I1GH87_9GLOM</name>
<keyword evidence="2" id="KW-1185">Reference proteome</keyword>
<gene>
    <name evidence="1" type="ORF">RhiirA4_460704</name>
</gene>
<proteinExistence type="predicted"/>
<dbReference type="EMBL" id="LLXI01000424">
    <property type="protein sequence ID" value="PKY45961.1"/>
    <property type="molecule type" value="Genomic_DNA"/>
</dbReference>
<dbReference type="Proteomes" id="UP000234323">
    <property type="component" value="Unassembled WGS sequence"/>
</dbReference>
<evidence type="ECO:0000313" key="1">
    <source>
        <dbReference type="EMBL" id="PKY45961.1"/>
    </source>
</evidence>
<sequence>MVWHSGMVFHYGKFQLGILRRYVKYIHHKNYDITNSCLLESNQLEQYSKLLTTSKNIE</sequence>
<organism evidence="1 2">
    <name type="scientific">Rhizophagus irregularis</name>
    <dbReference type="NCBI Taxonomy" id="588596"/>
    <lineage>
        <taxon>Eukaryota</taxon>
        <taxon>Fungi</taxon>
        <taxon>Fungi incertae sedis</taxon>
        <taxon>Mucoromycota</taxon>
        <taxon>Glomeromycotina</taxon>
        <taxon>Glomeromycetes</taxon>
        <taxon>Glomerales</taxon>
        <taxon>Glomeraceae</taxon>
        <taxon>Rhizophagus</taxon>
    </lineage>
</organism>
<accession>A0A2I1GH87</accession>
<comment type="caution">
    <text evidence="1">The sequence shown here is derived from an EMBL/GenBank/DDBJ whole genome shotgun (WGS) entry which is preliminary data.</text>
</comment>